<accession>A0A239NFD6</accession>
<sequence length="342" mass="36939">MQGYVVAMHTVVVLALEQVIPFDLSTPIEVFTRSRLPDGRPGYRVRVCAERPDVDAGLFTLRAPWGLDALADADTVIVPGTADPARPLPPAVRDALRGAAADGTRIASICSGTFVLAAAGLLGGLRATTHWLAAAQLAAAYPDIDVDPDVLYVDNGQILTSAGAAAGLDLCLHMIRRDYGSAIAADAARLSVMPLEREGGQAQFIVQQYPPIPRGSAIEPLLRWIEDNLSRDLTLADIADHAGTSTRTLIRRFREQTGTTPLQWLHRARVRQAQHLLETTPHSVERIAARVGFGSPTAFRDRFKRVAGVSPHTYRSSFRQSGVPGHRRGRANGDRTRTAEGP</sequence>
<dbReference type="SUPFAM" id="SSF46689">
    <property type="entry name" value="Homeodomain-like"/>
    <property type="match status" value="2"/>
</dbReference>
<dbReference type="SUPFAM" id="SSF52317">
    <property type="entry name" value="Class I glutamine amidotransferase-like"/>
    <property type="match status" value="1"/>
</dbReference>
<dbReference type="InterPro" id="IPR029062">
    <property type="entry name" value="Class_I_gatase-like"/>
</dbReference>
<dbReference type="GO" id="GO:0043565">
    <property type="term" value="F:sequence-specific DNA binding"/>
    <property type="evidence" value="ECO:0007669"/>
    <property type="project" value="InterPro"/>
</dbReference>
<dbReference type="PROSITE" id="PS01124">
    <property type="entry name" value="HTH_ARAC_FAMILY_2"/>
    <property type="match status" value="1"/>
</dbReference>
<dbReference type="Proteomes" id="UP000198282">
    <property type="component" value="Unassembled WGS sequence"/>
</dbReference>
<evidence type="ECO:0000256" key="3">
    <source>
        <dbReference type="ARBA" id="ARBA00023163"/>
    </source>
</evidence>
<dbReference type="CDD" id="cd03137">
    <property type="entry name" value="GATase1_AraC_1"/>
    <property type="match status" value="1"/>
</dbReference>
<keyword evidence="3" id="KW-0804">Transcription</keyword>
<dbReference type="InterPro" id="IPR009057">
    <property type="entry name" value="Homeodomain-like_sf"/>
</dbReference>
<keyword evidence="1" id="KW-0805">Transcription regulation</keyword>
<dbReference type="Gene3D" id="1.10.10.60">
    <property type="entry name" value="Homeodomain-like"/>
    <property type="match status" value="1"/>
</dbReference>
<evidence type="ECO:0000259" key="5">
    <source>
        <dbReference type="PROSITE" id="PS01124"/>
    </source>
</evidence>
<organism evidence="6 7">
    <name type="scientific">Streptosporangium subroseum</name>
    <dbReference type="NCBI Taxonomy" id="106412"/>
    <lineage>
        <taxon>Bacteria</taxon>
        <taxon>Bacillati</taxon>
        <taxon>Actinomycetota</taxon>
        <taxon>Actinomycetes</taxon>
        <taxon>Streptosporangiales</taxon>
        <taxon>Streptosporangiaceae</taxon>
        <taxon>Streptosporangium</taxon>
    </lineage>
</organism>
<feature type="region of interest" description="Disordered" evidence="4">
    <location>
        <begin position="310"/>
        <end position="342"/>
    </location>
</feature>
<name>A0A239NFD6_9ACTN</name>
<keyword evidence="7" id="KW-1185">Reference proteome</keyword>
<dbReference type="Pfam" id="PF01965">
    <property type="entry name" value="DJ-1_PfpI"/>
    <property type="match status" value="1"/>
</dbReference>
<evidence type="ECO:0000313" key="7">
    <source>
        <dbReference type="Proteomes" id="UP000198282"/>
    </source>
</evidence>
<dbReference type="PROSITE" id="PS00041">
    <property type="entry name" value="HTH_ARAC_FAMILY_1"/>
    <property type="match status" value="1"/>
</dbReference>
<dbReference type="InterPro" id="IPR018062">
    <property type="entry name" value="HTH_AraC-typ_CS"/>
</dbReference>
<evidence type="ECO:0000313" key="6">
    <source>
        <dbReference type="EMBL" id="SNT53232.1"/>
    </source>
</evidence>
<dbReference type="AlphaFoldDB" id="A0A239NFD6"/>
<dbReference type="InterPro" id="IPR018060">
    <property type="entry name" value="HTH_AraC"/>
</dbReference>
<dbReference type="EMBL" id="FZOD01000056">
    <property type="protein sequence ID" value="SNT53232.1"/>
    <property type="molecule type" value="Genomic_DNA"/>
</dbReference>
<dbReference type="SMART" id="SM00342">
    <property type="entry name" value="HTH_ARAC"/>
    <property type="match status" value="1"/>
</dbReference>
<gene>
    <name evidence="6" type="ORF">SAMN05216276_105617</name>
</gene>
<proteinExistence type="predicted"/>
<feature type="domain" description="HTH araC/xylS-type" evidence="5">
    <location>
        <begin position="219"/>
        <end position="317"/>
    </location>
</feature>
<dbReference type="InterPro" id="IPR052158">
    <property type="entry name" value="INH-QAR"/>
</dbReference>
<keyword evidence="2" id="KW-0238">DNA-binding</keyword>
<dbReference type="GO" id="GO:0003700">
    <property type="term" value="F:DNA-binding transcription factor activity"/>
    <property type="evidence" value="ECO:0007669"/>
    <property type="project" value="InterPro"/>
</dbReference>
<protein>
    <submittedName>
        <fullName evidence="6">Transcriptional regulator, AraC family with amidase-like domain</fullName>
    </submittedName>
</protein>
<dbReference type="PANTHER" id="PTHR43130">
    <property type="entry name" value="ARAC-FAMILY TRANSCRIPTIONAL REGULATOR"/>
    <property type="match status" value="1"/>
</dbReference>
<dbReference type="PANTHER" id="PTHR43130:SF3">
    <property type="entry name" value="HTH-TYPE TRANSCRIPTIONAL REGULATOR RV1931C"/>
    <property type="match status" value="1"/>
</dbReference>
<evidence type="ECO:0000256" key="1">
    <source>
        <dbReference type="ARBA" id="ARBA00023015"/>
    </source>
</evidence>
<dbReference type="Pfam" id="PF12833">
    <property type="entry name" value="HTH_18"/>
    <property type="match status" value="1"/>
</dbReference>
<evidence type="ECO:0000256" key="4">
    <source>
        <dbReference type="SAM" id="MobiDB-lite"/>
    </source>
</evidence>
<dbReference type="Gene3D" id="3.40.50.880">
    <property type="match status" value="1"/>
</dbReference>
<feature type="compositionally biased region" description="Basic and acidic residues" evidence="4">
    <location>
        <begin position="331"/>
        <end position="342"/>
    </location>
</feature>
<reference evidence="6 7" key="1">
    <citation type="submission" date="2017-06" db="EMBL/GenBank/DDBJ databases">
        <authorList>
            <person name="Kim H.J."/>
            <person name="Triplett B.A."/>
        </authorList>
    </citation>
    <scope>NUCLEOTIDE SEQUENCE [LARGE SCALE GENOMIC DNA]</scope>
    <source>
        <strain evidence="6 7">CGMCC 4.2132</strain>
    </source>
</reference>
<evidence type="ECO:0000256" key="2">
    <source>
        <dbReference type="ARBA" id="ARBA00023125"/>
    </source>
</evidence>
<dbReference type="InterPro" id="IPR002818">
    <property type="entry name" value="DJ-1/PfpI"/>
</dbReference>